<sequence length="65" mass="7537">MSQNKVQVPKSELFGYTFENLVFEVSFILESLASYETARNYNREVLSAKNNSQRLEVINSYVKLV</sequence>
<protein>
    <submittedName>
        <fullName evidence="1">Uncharacterized protein</fullName>
    </submittedName>
</protein>
<dbReference type="EMBL" id="JAGYPG010000001">
    <property type="protein sequence ID" value="MBS4194349.1"/>
    <property type="molecule type" value="Genomic_DNA"/>
</dbReference>
<organism evidence="1 2">
    <name type="scientific">Lederbergia citri</name>
    <dbReference type="NCBI Taxonomy" id="2833580"/>
    <lineage>
        <taxon>Bacteria</taxon>
        <taxon>Bacillati</taxon>
        <taxon>Bacillota</taxon>
        <taxon>Bacilli</taxon>
        <taxon>Bacillales</taxon>
        <taxon>Bacillaceae</taxon>
        <taxon>Lederbergia</taxon>
    </lineage>
</organism>
<comment type="caution">
    <text evidence="1">The sequence shown here is derived from an EMBL/GenBank/DDBJ whole genome shotgun (WGS) entry which is preliminary data.</text>
</comment>
<reference evidence="1 2" key="1">
    <citation type="submission" date="2021-05" db="EMBL/GenBank/DDBJ databases">
        <title>Novel Bacillus species.</title>
        <authorList>
            <person name="Liu G."/>
        </authorList>
    </citation>
    <scope>NUCLEOTIDE SEQUENCE [LARGE SCALE GENOMIC DNA]</scope>
    <source>
        <strain evidence="2">FJAT-49780</strain>
    </source>
</reference>
<gene>
    <name evidence="1" type="ORF">KHA97_04595</name>
</gene>
<evidence type="ECO:0000313" key="1">
    <source>
        <dbReference type="EMBL" id="MBS4194349.1"/>
    </source>
</evidence>
<name>A0A942TD97_9BACI</name>
<dbReference type="RefSeq" id="WP_213123539.1">
    <property type="nucleotide sequence ID" value="NZ_JAGYPG010000001.1"/>
</dbReference>
<keyword evidence="2" id="KW-1185">Reference proteome</keyword>
<dbReference type="AlphaFoldDB" id="A0A942TD97"/>
<dbReference type="Proteomes" id="UP000681414">
    <property type="component" value="Unassembled WGS sequence"/>
</dbReference>
<proteinExistence type="predicted"/>
<evidence type="ECO:0000313" key="2">
    <source>
        <dbReference type="Proteomes" id="UP000681414"/>
    </source>
</evidence>
<accession>A0A942TD97</accession>